<dbReference type="PROSITE" id="PS00101">
    <property type="entry name" value="HEXAPEP_TRANSFERASES"/>
    <property type="match status" value="1"/>
</dbReference>
<dbReference type="NCBIfam" id="TIGR03570">
    <property type="entry name" value="NeuD_NnaD"/>
    <property type="match status" value="1"/>
</dbReference>
<feature type="binding site" evidence="6">
    <location>
        <begin position="12"/>
        <end position="14"/>
    </location>
    <ligand>
        <name>substrate</name>
    </ligand>
</feature>
<dbReference type="InterPro" id="IPR018357">
    <property type="entry name" value="Hexapep_transf_CS"/>
</dbReference>
<sequence length="207" mass="21916">MLNKEAILIGYSGHGAVVAEAAELARIKIYGYTETGKVTSNPFNLEYLGFEKDPQFKGWATDKSYILGIGDNHLREKAGNLIISKERELLNVIHPCASVTKELSLGTGNFIARNAAVNPRVSIGDFCIINTGAIVEHDCAVDDAVHIAPGAVLTGNVRVGHCTFIGANAVIKQGVKIGKNVIIGAGSVVIKDVGDNQKVIGNPGRLI</sequence>
<keyword evidence="3" id="KW-0677">Repeat</keyword>
<dbReference type="PANTHER" id="PTHR43300">
    <property type="entry name" value="ACETYLTRANSFERASE"/>
    <property type="match status" value="1"/>
</dbReference>
<dbReference type="InterPro" id="IPR011004">
    <property type="entry name" value="Trimer_LpxA-like_sf"/>
</dbReference>
<dbReference type="CDD" id="cd03360">
    <property type="entry name" value="LbH_AT_putative"/>
    <property type="match status" value="1"/>
</dbReference>
<reference evidence="9" key="1">
    <citation type="submission" date="2016-11" db="EMBL/GenBank/DDBJ databases">
        <authorList>
            <person name="Varghese N."/>
            <person name="Submissions S."/>
        </authorList>
    </citation>
    <scope>NUCLEOTIDE SEQUENCE [LARGE SCALE GENOMIC DNA]</scope>
    <source>
        <strain evidence="9">DSM 24579</strain>
    </source>
</reference>
<dbReference type="Proteomes" id="UP000183945">
    <property type="component" value="Unassembled WGS sequence"/>
</dbReference>
<dbReference type="GO" id="GO:0016746">
    <property type="term" value="F:acyltransferase activity"/>
    <property type="evidence" value="ECO:0007669"/>
    <property type="project" value="UniProtKB-KW"/>
</dbReference>
<dbReference type="InterPro" id="IPR041561">
    <property type="entry name" value="PglD_N"/>
</dbReference>
<evidence type="ECO:0000256" key="1">
    <source>
        <dbReference type="ARBA" id="ARBA00007274"/>
    </source>
</evidence>
<dbReference type="Gene3D" id="2.160.10.10">
    <property type="entry name" value="Hexapeptide repeat proteins"/>
    <property type="match status" value="1"/>
</dbReference>
<dbReference type="SUPFAM" id="SSF51161">
    <property type="entry name" value="Trimeric LpxA-like enzymes"/>
    <property type="match status" value="1"/>
</dbReference>
<evidence type="ECO:0000259" key="7">
    <source>
        <dbReference type="Pfam" id="PF17836"/>
    </source>
</evidence>
<dbReference type="Gene3D" id="3.40.50.20">
    <property type="match status" value="1"/>
</dbReference>
<feature type="binding site" evidence="6">
    <location>
        <position position="146"/>
    </location>
    <ligand>
        <name>acetyl-CoA</name>
        <dbReference type="ChEBI" id="CHEBI:57288"/>
    </ligand>
</feature>
<dbReference type="EMBL" id="FQVT01000003">
    <property type="protein sequence ID" value="SHF90936.1"/>
    <property type="molecule type" value="Genomic_DNA"/>
</dbReference>
<dbReference type="AlphaFoldDB" id="A0A1M5FHH7"/>
<keyword evidence="9" id="KW-1185">Reference proteome</keyword>
<dbReference type="Pfam" id="PF00132">
    <property type="entry name" value="Hexapep"/>
    <property type="match status" value="1"/>
</dbReference>
<evidence type="ECO:0000256" key="4">
    <source>
        <dbReference type="ARBA" id="ARBA00023315"/>
    </source>
</evidence>
<evidence type="ECO:0000313" key="9">
    <source>
        <dbReference type="Proteomes" id="UP000183945"/>
    </source>
</evidence>
<evidence type="ECO:0000256" key="3">
    <source>
        <dbReference type="ARBA" id="ARBA00022737"/>
    </source>
</evidence>
<dbReference type="Pfam" id="PF17836">
    <property type="entry name" value="PglD_N"/>
    <property type="match status" value="1"/>
</dbReference>
<proteinExistence type="inferred from homology"/>
<evidence type="ECO:0000256" key="5">
    <source>
        <dbReference type="PIRSR" id="PIRSR620019-1"/>
    </source>
</evidence>
<feature type="domain" description="PglD N-terminal" evidence="7">
    <location>
        <begin position="7"/>
        <end position="77"/>
    </location>
</feature>
<keyword evidence="2 8" id="KW-0808">Transferase</keyword>
<name>A0A1M5FHH7_SALEC</name>
<accession>A0A1M5FHH7</accession>
<feature type="active site" description="Proton acceptor" evidence="5">
    <location>
        <position position="137"/>
    </location>
</feature>
<dbReference type="PANTHER" id="PTHR43300:SF7">
    <property type="entry name" value="UDP-N-ACETYLBACILLOSAMINE N-ACETYLTRANSFERASE"/>
    <property type="match status" value="1"/>
</dbReference>
<dbReference type="RefSeq" id="WP_072878118.1">
    <property type="nucleotide sequence ID" value="NZ_FQVT01000003.1"/>
</dbReference>
<protein>
    <submittedName>
        <fullName evidence="8">Sugar O-acyltransferase, sialic acid O-acetyltransferase NeuD family</fullName>
    </submittedName>
</protein>
<dbReference type="InterPro" id="IPR001451">
    <property type="entry name" value="Hexapep"/>
</dbReference>
<comment type="similarity">
    <text evidence="1">Belongs to the transferase hexapeptide repeat family.</text>
</comment>
<feature type="site" description="Increases basicity of active site His" evidence="5">
    <location>
        <position position="138"/>
    </location>
</feature>
<evidence type="ECO:0000256" key="2">
    <source>
        <dbReference type="ARBA" id="ARBA00022679"/>
    </source>
</evidence>
<evidence type="ECO:0000256" key="6">
    <source>
        <dbReference type="PIRSR" id="PIRSR620019-2"/>
    </source>
</evidence>
<organism evidence="8 9">
    <name type="scientific">Salegentibacter echinorum</name>
    <dbReference type="NCBI Taxonomy" id="1073325"/>
    <lineage>
        <taxon>Bacteria</taxon>
        <taxon>Pseudomonadati</taxon>
        <taxon>Bacteroidota</taxon>
        <taxon>Flavobacteriia</taxon>
        <taxon>Flavobacteriales</taxon>
        <taxon>Flavobacteriaceae</taxon>
        <taxon>Salegentibacter</taxon>
    </lineage>
</organism>
<dbReference type="InterPro" id="IPR050179">
    <property type="entry name" value="Trans_hexapeptide_repeat"/>
</dbReference>
<dbReference type="STRING" id="1073325.SAMN05444483_103195"/>
<evidence type="ECO:0000313" key="8">
    <source>
        <dbReference type="EMBL" id="SHF90936.1"/>
    </source>
</evidence>
<keyword evidence="4 8" id="KW-0012">Acyltransferase</keyword>
<dbReference type="OrthoDB" id="9801697at2"/>
<gene>
    <name evidence="8" type="ORF">SAMN05444483_103195</name>
</gene>
<feature type="binding site" evidence="6">
    <location>
        <position position="70"/>
    </location>
    <ligand>
        <name>substrate</name>
    </ligand>
</feature>
<dbReference type="InterPro" id="IPR020019">
    <property type="entry name" value="AcTrfase_PglD-like"/>
</dbReference>